<evidence type="ECO:0000256" key="1">
    <source>
        <dbReference type="ARBA" id="ARBA00022737"/>
    </source>
</evidence>
<dbReference type="InterPro" id="IPR001763">
    <property type="entry name" value="Rhodanese-like_dom"/>
</dbReference>
<dbReference type="PANTHER" id="PTHR43855:SF1">
    <property type="entry name" value="THIOSULFATE SULFURTRANSFERASE"/>
    <property type="match status" value="1"/>
</dbReference>
<accession>A0A5C5ZNT5</accession>
<sequence precursor="true">MPTPRRVTSLLLLAALQVPASDAAEYARPELLVEPAVLGSIEGDVVLLDARSAEDYAAGHLPGALHADAYAWRDAFGAGDDPAAWGERIGALGVGDATTVVVYDQALTGAATRVWWILKYWGAENARVLNGGVTAWREAGRDLTRTAPPRPTPAGFHAVAHPERHATADEVLRGVGAPGEVCLLDTRSDREVSEGKIPAAAHLEWSELVDRDTGKLLAAGELTARLAAAGFEADKPAVTYCRSGGRAAVAAFVLEVMGAERVSNYHGSWREWSALPDSPVELPKPAE</sequence>
<evidence type="ECO:0000256" key="2">
    <source>
        <dbReference type="SAM" id="SignalP"/>
    </source>
</evidence>
<evidence type="ECO:0000313" key="5">
    <source>
        <dbReference type="Proteomes" id="UP000315440"/>
    </source>
</evidence>
<dbReference type="AlphaFoldDB" id="A0A5C5ZNT5"/>
<dbReference type="EC" id="2.8.1.1" evidence="4"/>
<feature type="domain" description="Rhodanese" evidence="3">
    <location>
        <begin position="177"/>
        <end position="281"/>
    </location>
</feature>
<dbReference type="GO" id="GO:0004792">
    <property type="term" value="F:thiosulfate-cyanide sulfurtransferase activity"/>
    <property type="evidence" value="ECO:0007669"/>
    <property type="project" value="UniProtKB-EC"/>
</dbReference>
<keyword evidence="1" id="KW-0677">Repeat</keyword>
<feature type="chain" id="PRO_5022845652" evidence="2">
    <location>
        <begin position="24"/>
        <end position="287"/>
    </location>
</feature>
<dbReference type="Pfam" id="PF00581">
    <property type="entry name" value="Rhodanese"/>
    <property type="match status" value="2"/>
</dbReference>
<keyword evidence="5" id="KW-1185">Reference proteome</keyword>
<dbReference type="SUPFAM" id="SSF52821">
    <property type="entry name" value="Rhodanese/Cell cycle control phosphatase"/>
    <property type="match status" value="2"/>
</dbReference>
<dbReference type="SMART" id="SM00450">
    <property type="entry name" value="RHOD"/>
    <property type="match status" value="2"/>
</dbReference>
<name>A0A5C5ZNT5_9BACT</name>
<dbReference type="Gene3D" id="3.40.250.10">
    <property type="entry name" value="Rhodanese-like domain"/>
    <property type="match status" value="2"/>
</dbReference>
<evidence type="ECO:0000259" key="3">
    <source>
        <dbReference type="PROSITE" id="PS50206"/>
    </source>
</evidence>
<comment type="caution">
    <text evidence="4">The sequence shown here is derived from an EMBL/GenBank/DDBJ whole genome shotgun (WGS) entry which is preliminary data.</text>
</comment>
<dbReference type="EMBL" id="SJPQ01000002">
    <property type="protein sequence ID" value="TWT88093.1"/>
    <property type="molecule type" value="Genomic_DNA"/>
</dbReference>
<keyword evidence="4" id="KW-0808">Transferase</keyword>
<feature type="signal peptide" evidence="2">
    <location>
        <begin position="1"/>
        <end position="23"/>
    </location>
</feature>
<dbReference type="PANTHER" id="PTHR43855">
    <property type="entry name" value="THIOSULFATE SULFURTRANSFERASE"/>
    <property type="match status" value="1"/>
</dbReference>
<reference evidence="4 5" key="1">
    <citation type="submission" date="2019-02" db="EMBL/GenBank/DDBJ databases">
        <title>Deep-cultivation of Planctomycetes and their phenomic and genomic characterization uncovers novel biology.</title>
        <authorList>
            <person name="Wiegand S."/>
            <person name="Jogler M."/>
            <person name="Boedeker C."/>
            <person name="Pinto D."/>
            <person name="Vollmers J."/>
            <person name="Rivas-Marin E."/>
            <person name="Kohn T."/>
            <person name="Peeters S.H."/>
            <person name="Heuer A."/>
            <person name="Rast P."/>
            <person name="Oberbeckmann S."/>
            <person name="Bunk B."/>
            <person name="Jeske O."/>
            <person name="Meyerdierks A."/>
            <person name="Storesund J.E."/>
            <person name="Kallscheuer N."/>
            <person name="Luecker S."/>
            <person name="Lage O.M."/>
            <person name="Pohl T."/>
            <person name="Merkel B.J."/>
            <person name="Hornburger P."/>
            <person name="Mueller R.-W."/>
            <person name="Bruemmer F."/>
            <person name="Labrenz M."/>
            <person name="Spormann A.M."/>
            <person name="Op Den Camp H."/>
            <person name="Overmann J."/>
            <person name="Amann R."/>
            <person name="Jetten M.S.M."/>
            <person name="Mascher T."/>
            <person name="Medema M.H."/>
            <person name="Devos D.P."/>
            <person name="Kaster A.-K."/>
            <person name="Ovreas L."/>
            <person name="Rohde M."/>
            <person name="Galperin M.Y."/>
            <person name="Jogler C."/>
        </authorList>
    </citation>
    <scope>NUCLEOTIDE SEQUENCE [LARGE SCALE GENOMIC DNA]</scope>
    <source>
        <strain evidence="4 5">Mal64</strain>
    </source>
</reference>
<dbReference type="InterPro" id="IPR051126">
    <property type="entry name" value="Thiosulfate_sulfurtransferase"/>
</dbReference>
<dbReference type="Proteomes" id="UP000315440">
    <property type="component" value="Unassembled WGS sequence"/>
</dbReference>
<dbReference type="RefSeq" id="WP_146398844.1">
    <property type="nucleotide sequence ID" value="NZ_SJPQ01000002.1"/>
</dbReference>
<dbReference type="OrthoDB" id="9770030at2"/>
<feature type="domain" description="Rhodanese" evidence="3">
    <location>
        <begin position="41"/>
        <end position="145"/>
    </location>
</feature>
<dbReference type="PROSITE" id="PS50206">
    <property type="entry name" value="RHODANESE_3"/>
    <property type="match status" value="2"/>
</dbReference>
<gene>
    <name evidence="4" type="primary">rhdA</name>
    <name evidence="4" type="ORF">Mal64_15650</name>
</gene>
<evidence type="ECO:0000313" key="4">
    <source>
        <dbReference type="EMBL" id="TWT88093.1"/>
    </source>
</evidence>
<proteinExistence type="predicted"/>
<keyword evidence="2" id="KW-0732">Signal</keyword>
<dbReference type="InterPro" id="IPR036873">
    <property type="entry name" value="Rhodanese-like_dom_sf"/>
</dbReference>
<organism evidence="4 5">
    <name type="scientific">Pseudobythopirellula maris</name>
    <dbReference type="NCBI Taxonomy" id="2527991"/>
    <lineage>
        <taxon>Bacteria</taxon>
        <taxon>Pseudomonadati</taxon>
        <taxon>Planctomycetota</taxon>
        <taxon>Planctomycetia</taxon>
        <taxon>Pirellulales</taxon>
        <taxon>Lacipirellulaceae</taxon>
        <taxon>Pseudobythopirellula</taxon>
    </lineage>
</organism>
<protein>
    <submittedName>
        <fullName evidence="4">Thiosulfate sulfurtransferase</fullName>
        <ecNumber evidence="4">2.8.1.1</ecNumber>
    </submittedName>
</protein>
<dbReference type="CDD" id="cd01448">
    <property type="entry name" value="TST_Repeat_1"/>
    <property type="match status" value="1"/>
</dbReference>